<evidence type="ECO:0000313" key="2">
    <source>
        <dbReference type="Proteomes" id="UP001231649"/>
    </source>
</evidence>
<organism evidence="1 2">
    <name type="scientific">Mythimna loreyi</name>
    <dbReference type="NCBI Taxonomy" id="667449"/>
    <lineage>
        <taxon>Eukaryota</taxon>
        <taxon>Metazoa</taxon>
        <taxon>Ecdysozoa</taxon>
        <taxon>Arthropoda</taxon>
        <taxon>Hexapoda</taxon>
        <taxon>Insecta</taxon>
        <taxon>Pterygota</taxon>
        <taxon>Neoptera</taxon>
        <taxon>Endopterygota</taxon>
        <taxon>Lepidoptera</taxon>
        <taxon>Glossata</taxon>
        <taxon>Ditrysia</taxon>
        <taxon>Noctuoidea</taxon>
        <taxon>Noctuidae</taxon>
        <taxon>Noctuinae</taxon>
        <taxon>Hadenini</taxon>
        <taxon>Mythimna</taxon>
    </lineage>
</organism>
<comment type="caution">
    <text evidence="1">The sequence shown here is derived from an EMBL/GenBank/DDBJ whole genome shotgun (WGS) entry which is preliminary data.</text>
</comment>
<protein>
    <submittedName>
        <fullName evidence="1">Uncharacterized protein</fullName>
    </submittedName>
</protein>
<evidence type="ECO:0000313" key="1">
    <source>
        <dbReference type="EMBL" id="KAJ8735084.1"/>
    </source>
</evidence>
<keyword evidence="2" id="KW-1185">Reference proteome</keyword>
<dbReference type="EMBL" id="CM056781">
    <property type="protein sequence ID" value="KAJ8735084.1"/>
    <property type="molecule type" value="Genomic_DNA"/>
</dbReference>
<proteinExistence type="predicted"/>
<name>A0ACC2R9W4_9NEOP</name>
<dbReference type="Proteomes" id="UP001231649">
    <property type="component" value="Chromosome 5"/>
</dbReference>
<sequence length="568" mass="64909">MQTSTRNKLCVATAALAVGCSVSYIFYKMRKVLQNAADLFNYLTIKTVNTEEFCDEVVGELRRRCQKHRALGFDCEWVTDKGKRHPVALVQLSSFDGYCGLFRLNKMKTVPASLKDLLEDETIYKVGVAPADDGKYLSHDYGVALKSTLDIRHLAKLNGFEAGGLATLSSTLLGAVLDKSWRIRCSDWEAEEMSQRQVEYAAIDAHVAIRIFAILLEKLGKKETVLSWVFGTGGPSVWARLDEHCSQYADVHFKMKPVKLRDGAKEKPDRVKEPQVPTKRYQALVRQQPLYHNSYLHAPDGEVLCTCNTKKAMWFVNKGLADVLTEEPLSVRLRFEPAGRAVGEAGRYYTLEKENKCVVCGDSNSYIRKNIVPREYRKNFPEIMKEHSSHDVVLLCARCHQLSNMHDLAVRESLARDVGAPLPSEKSAKKSYEDPVRKKIRSTARALLYMSHKLPEERRKELEEYLLQHYPDQDVITEELLNEACEIQVVFENENYESHGVKVVDYYSKNGGLLLLEELWRKHFLDAMKPRYMPALWSLKHNEERLRGRLKEGRISEEDLKTIGLTSL</sequence>
<accession>A0ACC2R9W4</accession>
<gene>
    <name evidence="1" type="ORF">PYW08_014334</name>
</gene>
<reference evidence="1" key="1">
    <citation type="submission" date="2023-03" db="EMBL/GenBank/DDBJ databases">
        <title>Chromosome-level genomes of two armyworms, Mythimna separata and Mythimna loreyi, provide insights into the biosynthesis and reception of sex pheromones.</title>
        <authorList>
            <person name="Zhao H."/>
        </authorList>
    </citation>
    <scope>NUCLEOTIDE SEQUENCE</scope>
    <source>
        <strain evidence="1">BeijingLab</strain>
    </source>
</reference>